<dbReference type="Pfam" id="PF02801">
    <property type="entry name" value="Ketoacyl-synt_C"/>
    <property type="match status" value="4"/>
</dbReference>
<feature type="active site" description="Proton donor; for dehydratase activity" evidence="9">
    <location>
        <position position="1545"/>
    </location>
</feature>
<dbReference type="PROSITE" id="PS51186">
    <property type="entry name" value="GNAT"/>
    <property type="match status" value="1"/>
</dbReference>
<keyword evidence="3" id="KW-0596">Phosphopantetheine</keyword>
<feature type="active site" description="Proton acceptor; for dehydratase activity" evidence="9">
    <location>
        <position position="1387"/>
    </location>
</feature>
<feature type="region of interest" description="N-terminal hotdog fold" evidence="9">
    <location>
        <begin position="4247"/>
        <end position="4364"/>
    </location>
</feature>
<evidence type="ECO:0000256" key="7">
    <source>
        <dbReference type="ARBA" id="ARBA00022737"/>
    </source>
</evidence>
<evidence type="ECO:0000313" key="14">
    <source>
        <dbReference type="EMBL" id="RBL89849.1"/>
    </source>
</evidence>
<evidence type="ECO:0000313" key="15">
    <source>
        <dbReference type="Proteomes" id="UP000253410"/>
    </source>
</evidence>
<dbReference type="CDD" id="cd08953">
    <property type="entry name" value="KR_2_SDR_x"/>
    <property type="match status" value="3"/>
</dbReference>
<dbReference type="GO" id="GO:0006633">
    <property type="term" value="P:fatty acid biosynthetic process"/>
    <property type="evidence" value="ECO:0007669"/>
    <property type="project" value="InterPro"/>
</dbReference>
<evidence type="ECO:0000259" key="10">
    <source>
        <dbReference type="PROSITE" id="PS50075"/>
    </source>
</evidence>
<dbReference type="PROSITE" id="PS52019">
    <property type="entry name" value="PKS_MFAS_DH"/>
    <property type="match status" value="3"/>
</dbReference>
<dbReference type="SUPFAM" id="SSF47336">
    <property type="entry name" value="ACP-like"/>
    <property type="match status" value="4"/>
</dbReference>
<dbReference type="InterPro" id="IPR057326">
    <property type="entry name" value="KR_dom"/>
</dbReference>
<dbReference type="PROSITE" id="PS50075">
    <property type="entry name" value="CARRIER"/>
    <property type="match status" value="4"/>
</dbReference>
<dbReference type="InterPro" id="IPR050091">
    <property type="entry name" value="PKS_NRPS_Biosynth_Enz"/>
</dbReference>
<feature type="region of interest" description="C-terminal hotdog fold" evidence="9">
    <location>
        <begin position="2935"/>
        <end position="3076"/>
    </location>
</feature>
<dbReference type="GO" id="GO:0071770">
    <property type="term" value="P:DIM/DIP cell wall layer assembly"/>
    <property type="evidence" value="ECO:0007669"/>
    <property type="project" value="TreeGrafter"/>
</dbReference>
<feature type="domain" description="Ketosynthase family 3 (KS3)" evidence="12">
    <location>
        <begin position="5077"/>
        <end position="5508"/>
    </location>
</feature>
<dbReference type="Pfam" id="PF14765">
    <property type="entry name" value="PS-DH"/>
    <property type="match status" value="3"/>
</dbReference>
<feature type="active site" description="Proton acceptor; for dehydratase activity" evidence="9">
    <location>
        <position position="4276"/>
    </location>
</feature>
<evidence type="ECO:0000256" key="6">
    <source>
        <dbReference type="ARBA" id="ARBA00022679"/>
    </source>
</evidence>
<dbReference type="InterPro" id="IPR014031">
    <property type="entry name" value="Ketoacyl_synth_C"/>
</dbReference>
<dbReference type="SUPFAM" id="SSF53901">
    <property type="entry name" value="Thiolase-like"/>
    <property type="match status" value="4"/>
</dbReference>
<keyword evidence="15" id="KW-1185">Reference proteome</keyword>
<dbReference type="Pfam" id="PF21089">
    <property type="entry name" value="PKS_DH_N"/>
    <property type="match status" value="3"/>
</dbReference>
<dbReference type="InterPro" id="IPR020807">
    <property type="entry name" value="PKS_DH"/>
</dbReference>
<dbReference type="Pfam" id="PF00109">
    <property type="entry name" value="ketoacyl-synt"/>
    <property type="match status" value="4"/>
</dbReference>
<dbReference type="InterPro" id="IPR049900">
    <property type="entry name" value="PKS_mFAS_DH"/>
</dbReference>
<dbReference type="Gene3D" id="3.40.50.720">
    <property type="entry name" value="NAD(P)-binding Rossmann-like Domain"/>
    <property type="match status" value="3"/>
</dbReference>
<feature type="region of interest" description="C-terminal hotdog fold" evidence="9">
    <location>
        <begin position="1489"/>
        <end position="1630"/>
    </location>
</feature>
<feature type="domain" description="PKS/mFAS DH" evidence="13">
    <location>
        <begin position="1358"/>
        <end position="1630"/>
    </location>
</feature>
<feature type="active site" description="Proton donor; for dehydratase activity" evidence="9">
    <location>
        <position position="2991"/>
    </location>
</feature>
<dbReference type="EMBL" id="QFFJ01000002">
    <property type="protein sequence ID" value="RBL89849.1"/>
    <property type="molecule type" value="Genomic_DNA"/>
</dbReference>
<comment type="subcellular location">
    <subcellularLocation>
        <location evidence="1">Cytoplasm</location>
    </subcellularLocation>
</comment>
<dbReference type="InterPro" id="IPR000182">
    <property type="entry name" value="GNAT_dom"/>
</dbReference>
<dbReference type="PANTHER" id="PTHR43775:SF37">
    <property type="entry name" value="SI:DKEY-61P9.11"/>
    <property type="match status" value="1"/>
</dbReference>
<dbReference type="SMART" id="SM00826">
    <property type="entry name" value="PKS_DH"/>
    <property type="match status" value="3"/>
</dbReference>
<dbReference type="SUPFAM" id="SSF55729">
    <property type="entry name" value="Acyl-CoA N-acyltransferases (Nat)"/>
    <property type="match status" value="1"/>
</dbReference>
<dbReference type="Gene3D" id="1.10.1240.100">
    <property type="match status" value="4"/>
</dbReference>
<feature type="region of interest" description="C-terminal hotdog fold" evidence="9">
    <location>
        <begin position="4378"/>
        <end position="4519"/>
    </location>
</feature>
<dbReference type="InterPro" id="IPR049552">
    <property type="entry name" value="PKS_DH_N"/>
</dbReference>
<feature type="region of interest" description="N-terminal hotdog fold" evidence="9">
    <location>
        <begin position="1358"/>
        <end position="1475"/>
    </location>
</feature>
<dbReference type="PROSITE" id="PS00012">
    <property type="entry name" value="PHOSPHOPANTETHEINE"/>
    <property type="match status" value="2"/>
</dbReference>
<keyword evidence="4" id="KW-0963">Cytoplasm</keyword>
<dbReference type="InterPro" id="IPR049551">
    <property type="entry name" value="PKS_DH_C"/>
</dbReference>
<dbReference type="InterPro" id="IPR013968">
    <property type="entry name" value="PKS_KR"/>
</dbReference>
<evidence type="ECO:0000256" key="9">
    <source>
        <dbReference type="PROSITE-ProRule" id="PRU01363"/>
    </source>
</evidence>
<dbReference type="InterPro" id="IPR014030">
    <property type="entry name" value="Ketoacyl_synth_N"/>
</dbReference>
<feature type="domain" description="N-acetyltransferase" evidence="11">
    <location>
        <begin position="435"/>
        <end position="633"/>
    </location>
</feature>
<dbReference type="CDD" id="cd00833">
    <property type="entry name" value="PKS"/>
    <property type="match status" value="4"/>
</dbReference>
<comment type="caution">
    <text evidence="14">The sequence shown here is derived from an EMBL/GenBank/DDBJ whole genome shotgun (WGS) entry which is preliminary data.</text>
</comment>
<evidence type="ECO:0008006" key="16">
    <source>
        <dbReference type="Google" id="ProtNLM"/>
    </source>
</evidence>
<dbReference type="InterPro" id="IPR036736">
    <property type="entry name" value="ACP-like_sf"/>
</dbReference>
<dbReference type="InterPro" id="IPR016039">
    <property type="entry name" value="Thiolase-like"/>
</dbReference>
<organism evidence="14 15">
    <name type="scientific">Chitinophaga flava</name>
    <dbReference type="NCBI Taxonomy" id="2259036"/>
    <lineage>
        <taxon>Bacteria</taxon>
        <taxon>Pseudomonadati</taxon>
        <taxon>Bacteroidota</taxon>
        <taxon>Chitinophagia</taxon>
        <taxon>Chitinophagales</taxon>
        <taxon>Chitinophagaceae</taxon>
        <taxon>Chitinophaga</taxon>
    </lineage>
</organism>
<dbReference type="InterPro" id="IPR016181">
    <property type="entry name" value="Acyl_CoA_acyltransferase"/>
</dbReference>
<dbReference type="SMART" id="SM00822">
    <property type="entry name" value="PKS_KR"/>
    <property type="match status" value="3"/>
</dbReference>
<dbReference type="Pfam" id="PF23525">
    <property type="entry name" value="Methyltransf_36"/>
    <property type="match status" value="1"/>
</dbReference>
<gene>
    <name evidence="14" type="ORF">DF182_25545</name>
</gene>
<dbReference type="GO" id="GO:0004315">
    <property type="term" value="F:3-oxoacyl-[acyl-carrier-protein] synthase activity"/>
    <property type="evidence" value="ECO:0007669"/>
    <property type="project" value="InterPro"/>
</dbReference>
<evidence type="ECO:0000256" key="1">
    <source>
        <dbReference type="ARBA" id="ARBA00004496"/>
    </source>
</evidence>
<keyword evidence="6" id="KW-0808">Transferase</keyword>
<dbReference type="SUPFAM" id="SSF51735">
    <property type="entry name" value="NAD(P)-binding Rossmann-fold domains"/>
    <property type="match status" value="3"/>
</dbReference>
<dbReference type="Gene3D" id="3.40.47.10">
    <property type="match status" value="4"/>
</dbReference>
<sequence>MPMVHYIKLVWTPNLLLDSVFSRDGLLESARVNAAYREASSRFLSSVGWLKKQDNGDCQLNVSPHVKQMIASSMAIMEADSISPEADEKQVDLFVRMLEKVSSTLDITVFSFDAMLDGILIVPVLLRLNKHLQSNGKYFDSGLFHQRIQAPLINIFLQREWIIKEGNTFIFTDTGAALVAKSIYVETLVFPNFLLTAAYQLQEEAEDKIVQLFDHQHIDRQPKYIAEMGCGEGINLKRIYEKIVSGTRRGKHLESHPLTLIGIDQDKRTLDLARENLADYPMLLIQGDLSAPGKIAKILTEKGIAADDILYTGLLPDFTGRPSTTIISEDKYISGSEEHITSQTPFISIVPTDRYWKNWAALTGKHGLVLLTGYCLEPECFDVLDVLHVANRPGAASCMLEAANVGLFANRPLVKYPDSLSFTRLSFGHYQQRNYQVRYASRNDLPVLMQLETVCWAADIRLPKKEIVRRLKTYPEGQFVIEENGNVLGVIYTQRITDETALYTTSVDTVGALHHPDGAIVQLLSINIFPECQSRGLGDELLEFIHQYVALMNDVTKVCAITRSRDFKGNTQDDYAAYIRQTDEHGYYADPIIRFHQVHGAQLGGIVSGYRAMDKENLSNGILVHYDVRKRQRFTGNGRQAVEKSGLSLQEISAAIQQHIAGVLPEAAHIDMEQPLMEMGLDSGDLMGLGLFLDNNYNIAVPGSFFFEYNTIGQVAEKVVDMLAITSAVVADEEDVPNHREPQEKFAETISAPGDIAIVGTAFRVPGASTKEALWNILIEGRSAITTFPEGRWTWPEWVNLNTTHKGIDRGGYLPDIDKFDASFFRISPREAELMDPQQRLLLELTWELLEDAGYKASTQKGSKTGVYIGASGSDYELLLGTQKGDETLTGTGTSLAILANRLSYFYDFEGPSMLIDTACSSSLVAINEAITAISTGKCSQAIVGAVHLMCHPSRSLAYHQSHMLSEDGRCQTFDAAANGYVRAEGGIMLFLKPLAQAIADNDDIRGVIKGTAVNHGGQSGGLTVPNPEKQRRLLEDAYTNAKVDIRTVSYLEAHGTGTSLGDPIEIAGLTAAFKSLQQASGEQLVSWCGIGSVKTNIGHLEAASGMAGILKVLLSMEHRLLPPTCNYKKLNPKIILTDSPFYIQQKLQSWQPTVANAPLRAGVSSFGIGGANGHVVLESYPQAQRIAPGKTGPCLFVLSAKNIARLKHYAENILRYLDENVPALSELCYTLQMAREEMEERLAIVCRDIEELVNILRDYASGLSSQKIYTGNIKTVARSTETFDIASMVARRQITTEALQDIATYWCTGGSIDWTLFYEKHQPGKIRLPTYPFAKDRYWLPDDSSTAAILNSNSKLHPLLHHNSSTLKEQQFTSSFNGKEFFLADHKVRDEKVFPGVAYLELAREAGEQSLQEKITQLKDVRWLSPIQVGEQPVEVFISLFREKDDTVYEVYTHHQEGRKINSQGKLSTKNKQAPENFDLAAIRQKLLHTREKEACYQLFKAKGLKYGSSFQGIEMLYYGETASLSKVTLPEEKNYVLSPGVLDSALQTCLGLHFAEEGQTLALPFSVGEVNIYHEIPATVWCYARPHQHRKSTSTVTSYDIDILGDAGQVLLSFIGVVMLPLDGFYKPQQPAEKESTHLYHISWQPSLPAVIPQQITTPTPLVLLAGGSADLADKLKEVLEQEVILLSGETTEAYFLSVLEKVKQVLTTKTATHIMIVCSHADYLDYGFVSGLLKTATLENPRVTGKVIGVERLNIKELDTLITILEAELHTADTEVCYHEGTRTVKMQQAITAAAGIKDHAGIKEGGVYLIVGGAGGLGQIFAAHISQTPGTQVILTGRKALSVEQQTALSALPNVVYYPCDITNRAAVNDLIESIKTRYRKLDGVIHSAGVIRDSFLVNKTGEEAAAVLLPKITGAKNIDEATKEEALDFMVFFSSVSGVLGNVGQADYASANAWLDNYAHYRNTLQAAGKRYGKTLSINWPLWKEGGMQITAESEKYLAKQWGMLPLPTTEGIHAFETLLNHVSGQGMVAYRKADISAIDRTTVVSAEIVQPSFTHSDDKELQAASIRYLRGLLARELKLPEDKFDLNAAFAEYGIDSILITRLTNCLEEVFDRLPMTLFFEYQDFGELIGYFIREHSDVLRKLTGHLLSAPNTPVPVVAVHDNTVSASDDKYRQRFTDSRLQAKMPVTAEGDVAIIGLSGRYPGARNINEFWENLKAGKDSITVVPKDRWDASSFYSEEKGKEGSIYSKWGGFIDDIDQFDPLFFSISPKEAERMDPQERLFLQTVWETIEDAGYTREMLQGTVNKDGLGNRVGVYAGVMYEEYQLFGAEETLRGNPMGLWGNTANIANRVSYFFNFHGPSMAVDTMCSSSLTAIHLACRDILTGETDLAIAGGVNVSVHPSKYLMLSHGGFVSGKGKCESFGEGGDGYVPGEGVGAVLLKPFSKALADGDHIYGVIKGSAVNHGGKVSGYTVPNPKMQSALIKEAIRKAGVNAADFSYIEAHGTGTSLGDPIEIAGLTHAFESRSKQYCSIGSVKSNIGHCESAAGISGLTKVLLQLKHQQLVPSLHSAVLNPYINFADTPFRVQQQLEKWTTTDNQPRLAGISSFGAGGSNAHLIVAEYQPTAKKIYTGNVPVIVVLSSRNETQLKEQASGLQHYITMHPDANLHDIAYTLQIGREAMDERLALTVDSIITLSDKLTDYLAGRKTDLFTGNSRKDKVDFLLNGGAGNAYITYAIANREMASVAQLWVRGVNIDWTLFYGEHTPARISLPTYPFAKERYWIPLSEGQTIINGSTRLHPLLHSNSSSLKEQQFTSIYTGKESFLTDHKVREEKILPAAALLELAREAGAQSTKEKITQLKDISWLSPIQVNDTPQKVYINLYPADEEIIYEVYTENAAATKLHSEGRLSTIPLQTPGNIDLEAIRKQLLYVKEQDECYQLFNARGLNYGAGFRGIQKLYYSTDEALSRIVLPRQEDYILNPGMLDSALQTCAGISFAKEEQSLALPFSVGEVNIYRELPAALWCYVKERKRNNINSGIASYDIVLLGEEGEVLLSLTELVLLPADWAGNTGQPAEKAATFLHDITWELSPAVAGKSIAPAQLILLAGGSAELADKLKERLAQEVVAMPENTPVDYFINVLEIVKEKLAKKTATHIMVVCSHADYLDYGFVSGLLKTAAQENPKVTGKVIGVDSLGTQDLEMLTGILEAEQYTTDTEVRYQAGKRSVRTLHTISATEGIADNLIIKEGGVYLITGGAGGLGQIFAGYISQTANTQLILTGRGVLTTEKQTALSAFPNAAYYQCDVSNAEDVTALITTIKTRYTRLDGIIHSAGVIRDSFILNKTREEAMAVLLPKIAGAKNLDEATKGETLDFMVFFSSIAGVLGNVGQADYAAANAWLDNYAHYRHEEQLKGKRKGRTLSINWPLWKEGGMQIDEASEAYLEKEWGMLPLPTAAGIQAFETLLKNGSDQGVVIFGRRPLSTATLTPEVAAENILQPSVIHHKAGSEKSAEVATSYLRSLLSKELKLPEEKLESDLPLGQYGIDSVLITRLNGQLEETFGRLPKTLFFEYQTLGELAEYFITSHGEKLLALAGAVSPSVVADTTVQRPVAKTDNRNKQRFAAAKTLVNPIVPTTDIAIIGVSGRYPGAKNIHEFWENLKAGKDSITEIPEDRWEISDFYSEEKGKEGRSYSKWGGFIEGIDRFDPLFFNISPREAELMDPQERLFLQTVWETIEDAGYTREMLQGPGSSKIELAGKVGVYAGVMYDEYQLFGVEESLKGNPMALWGTTATIANRVSSFFNFHGPSMAVDTMCSSSLTAIHLACESIQNGNCDLAVAGGVNVSVHPNKYLMLSQGRFLSGKGRCESFGEGGEGYVPGEGVGAVLLKPLSKAVADGDHIYGVIKGTAVNHGGKTNGYTVPNPNAQSAVIREAIRKAGIKATDFSYIEAHGTGTSLGDPIEITGLTKAFEADSRQYCSIGSVKSNIGHCESAAGISGITKVLLQLKHQQLVPSLHAATLNPNIDFTVTPFRVQQVLEVWTTTENRPRLAGVSSFGAGGSNAHIIIQEYTAQPKIVYTSPEPAIIILSAMDTVRVKEQVVNLKHFLAAHPDANLYDIAYTLQIGREAMEERLALVVNDKEALLEKLNNYLAGKTSDIFTGNIKKDKSVFSLEGNAGKAYIESALKDKESRSIAQLWVKGSNIDWTLLYDGYQPDKISLPTYPFAAERYWIPGRGKQDIINNSSKLHPLLHRNSSNLKAQQFTSIYTGKELFLTDHKVREEKVLPGVAYLEMAREAGVQSIEEKITQLKDVSWLSPIQVNGTPEKVQIRLYPEGTAVAYEIYRQTAAGTQIHSQGKLSTQPQQAPEKVDLNAIRQRLPYVRKPEECYHLFKARGLHYGTSFQGIEELRYSETEALSKIVLQEQNDFVLNPGMLDSALQTCAGLSFVKEDQSLMLPFSVEEVNIYQELPAGIWCYARNSKHHKAGNKVSTYDIDLLNEAGEVLLRFSALAMLPPDGLKTDTGADKVSTHLYNSTWQPSALTSQPQQGATVAPMILLAGGTTVLADKLKEELALEVGILPEHTTVSYFMHMLQVVKAKLLAKQPAHIIVVCSHADYPDYGFVSGLFKTATQENPAVTGKIVSVDQLDIQALETLTNILKAEQHTIDAEVRYYEGKRAIKITQAIIAPDTKEHLPVKEGGVYLITGGAGGLGLIFARYISQTPDTHLILTGRSALTKEKEETLAAIPNVMYIQCDVSNAAEVTNLIATIKTRYAKLDGIIHSAGVIRDSFIINKTEEEARAVLLPKIAGAKYLDEATMHDPIDFMVFFSSVAGVLGNVGQADYASANAWLDNYAHYRREEQIKGKRYGKTLSINWPLWSAGGMQITAESEAYLEQQWGMLPLPTDAGIGAFETLLAGESEQGIVVYGKDSAMGNLFNPAGTEERDTSPLFILSENGKDVLRKASVNYIRKLLARDLKLPEDKFEPDTPFGKYGVDSVLIIRLTNSLEEVFGRLPKTLFFEYPTFGELATYFIEKHSHKLRELTNHPEQVNMPGLPESSPVQQHQQRFVTAPTASAVLPVAEDIAIIGLGGRYPGANNIHEFWENLKAGKDCITEIPGDRWNIDNFYHKEKGKEGRSYSKWGGFIDGIDQFDPLFFNISPREAELMDPQERLFLQTVWETIEDAGYTREMLQGTRGSKSGLGGRVGVYAGVMYEEYQLFGAEQTMKGNPMALWGSPASIANRISYFFNLHGPCMTVDTMCSSSLTAIHLACKDIQTGETDLAIAGGVNVSVHPNKYLLLSQTGFVSDKGKCESFGEGGDGYVPGEGVGAVLLKSLSKAIADGDRIYGVIKGTAINHGGSTGGYTVPNPKAQAAVIKDAIGKAGVKAADFSYIEAHGTGTSLGDPIEIAGLTQAFEAEDKQYCSIGSVKSNIGHCESAAGISGLTKVLLQLKHQQLVPSLHAARLNPYINFADTPFKVQRELAAWTTVDNRPRLAGISSFGAGGSNAHIIIEEYRSPKAAYTDALPVVILLSAQDTDRLKEQARNLKDYITTHPGTNLHDIAYTLQTGREAMEERLAFIAGDIEILLDKLTSYLSGKNKDILTGNIRKDKHGQLLDESDNKTYIEKMIKDKVIEPLAQLWINGERIEWALLYEEGKPEKISLPTYPFAKERCWAPPADERQIMQSERHTLHPLLHFQEEEILHPLLHKYE</sequence>
<comment type="pathway">
    <text evidence="2">Antibiotic biosynthesis.</text>
</comment>
<dbReference type="GO" id="GO:0031177">
    <property type="term" value="F:phosphopantetheine binding"/>
    <property type="evidence" value="ECO:0007669"/>
    <property type="project" value="InterPro"/>
</dbReference>
<dbReference type="PANTHER" id="PTHR43775">
    <property type="entry name" value="FATTY ACID SYNTHASE"/>
    <property type="match status" value="1"/>
</dbReference>
<feature type="domain" description="Carrier" evidence="10">
    <location>
        <begin position="4959"/>
        <end position="5032"/>
    </location>
</feature>
<dbReference type="InterPro" id="IPR042104">
    <property type="entry name" value="PKS_dehydratase_sf"/>
</dbReference>
<dbReference type="Gene3D" id="1.10.1200.10">
    <property type="entry name" value="ACP-like"/>
    <property type="match status" value="4"/>
</dbReference>
<feature type="active site" description="Proton donor; for dehydratase activity" evidence="9">
    <location>
        <position position="4434"/>
    </location>
</feature>
<dbReference type="InterPro" id="IPR018201">
    <property type="entry name" value="Ketoacyl_synth_AS"/>
</dbReference>
<dbReference type="Gene3D" id="3.40.630.30">
    <property type="match status" value="1"/>
</dbReference>
<dbReference type="InterPro" id="IPR006162">
    <property type="entry name" value="Ppantetheine_attach_site"/>
</dbReference>
<dbReference type="InterPro" id="IPR056393">
    <property type="entry name" value="AprA-like_MT2"/>
</dbReference>
<keyword evidence="5" id="KW-0597">Phosphoprotein</keyword>
<evidence type="ECO:0000256" key="8">
    <source>
        <dbReference type="ARBA" id="ARBA00054155"/>
    </source>
</evidence>
<dbReference type="GO" id="GO:0005737">
    <property type="term" value="C:cytoplasm"/>
    <property type="evidence" value="ECO:0007669"/>
    <property type="project" value="UniProtKB-SubCell"/>
</dbReference>
<dbReference type="InterPro" id="IPR036291">
    <property type="entry name" value="NAD(P)-bd_dom_sf"/>
</dbReference>
<dbReference type="InterPro" id="IPR029063">
    <property type="entry name" value="SAM-dependent_MTases_sf"/>
</dbReference>
<keyword evidence="7" id="KW-0677">Repeat</keyword>
<dbReference type="PROSITE" id="PS00606">
    <property type="entry name" value="KS3_1"/>
    <property type="match status" value="1"/>
</dbReference>
<dbReference type="InterPro" id="IPR020841">
    <property type="entry name" value="PKS_Beta-ketoAc_synthase_dom"/>
</dbReference>
<dbReference type="Gene3D" id="3.10.129.110">
    <property type="entry name" value="Polyketide synthase dehydratase"/>
    <property type="match status" value="3"/>
</dbReference>
<dbReference type="FunFam" id="3.40.47.10:FF:000019">
    <property type="entry name" value="Polyketide synthase type I"/>
    <property type="match status" value="3"/>
</dbReference>
<dbReference type="Proteomes" id="UP000253410">
    <property type="component" value="Unassembled WGS sequence"/>
</dbReference>
<feature type="domain" description="Carrier" evidence="10">
    <location>
        <begin position="3516"/>
        <end position="3589"/>
    </location>
</feature>
<dbReference type="InterPro" id="IPR020806">
    <property type="entry name" value="PKS_PP-bd"/>
</dbReference>
<feature type="region of interest" description="N-terminal hotdog fold" evidence="9">
    <location>
        <begin position="2804"/>
        <end position="2921"/>
    </location>
</feature>
<dbReference type="SMART" id="SM00823">
    <property type="entry name" value="PKS_PP"/>
    <property type="match status" value="4"/>
</dbReference>
<dbReference type="PROSITE" id="PS52004">
    <property type="entry name" value="KS3_2"/>
    <property type="match status" value="4"/>
</dbReference>
<comment type="function">
    <text evidence="8">Involved in production of the polyketide antibiotic thailandamide.</text>
</comment>
<feature type="domain" description="Ketosynthase family 3 (KS3)" evidence="12">
    <location>
        <begin position="3638"/>
        <end position="4069"/>
    </location>
</feature>
<feature type="domain" description="PKS/mFAS DH" evidence="13">
    <location>
        <begin position="4247"/>
        <end position="4519"/>
    </location>
</feature>
<feature type="domain" description="Carrier" evidence="10">
    <location>
        <begin position="2066"/>
        <end position="2142"/>
    </location>
</feature>
<evidence type="ECO:0000259" key="12">
    <source>
        <dbReference type="PROSITE" id="PS52004"/>
    </source>
</evidence>
<evidence type="ECO:0000259" key="13">
    <source>
        <dbReference type="PROSITE" id="PS52019"/>
    </source>
</evidence>
<name>A0A365XU23_9BACT</name>
<feature type="domain" description="Ketosynthase family 3 (KS3)" evidence="12">
    <location>
        <begin position="2196"/>
        <end position="2626"/>
    </location>
</feature>
<proteinExistence type="predicted"/>
<evidence type="ECO:0000256" key="3">
    <source>
        <dbReference type="ARBA" id="ARBA00022450"/>
    </source>
</evidence>
<feature type="domain" description="Ketosynthase family 3 (KS3)" evidence="12">
    <location>
        <begin position="753"/>
        <end position="1180"/>
    </location>
</feature>
<dbReference type="Pfam" id="PF08659">
    <property type="entry name" value="KR"/>
    <property type="match status" value="3"/>
</dbReference>
<protein>
    <recommendedName>
        <fullName evidence="16">3-hydroxyacyl-CoA dehydrogenase</fullName>
    </recommendedName>
</protein>
<dbReference type="GO" id="GO:0005886">
    <property type="term" value="C:plasma membrane"/>
    <property type="evidence" value="ECO:0007669"/>
    <property type="project" value="TreeGrafter"/>
</dbReference>
<dbReference type="InterPro" id="IPR054514">
    <property type="entry name" value="RhiE-like_linker"/>
</dbReference>
<dbReference type="Pfam" id="PF00550">
    <property type="entry name" value="PP-binding"/>
    <property type="match status" value="4"/>
</dbReference>
<reference evidence="14 15" key="1">
    <citation type="submission" date="2018-05" db="EMBL/GenBank/DDBJ databases">
        <title>Chitinophaga sp. K3CV102501T nov., isolated from isolated from a monsoon evergreen broad-leaved forest soil.</title>
        <authorList>
            <person name="Lv Y."/>
        </authorList>
    </citation>
    <scope>NUCLEOTIDE SEQUENCE [LARGE SCALE GENOMIC DNA]</scope>
    <source>
        <strain evidence="14 15">GDMCC 1.1325</strain>
    </source>
</reference>
<evidence type="ECO:0000256" key="4">
    <source>
        <dbReference type="ARBA" id="ARBA00022490"/>
    </source>
</evidence>
<dbReference type="GO" id="GO:0004312">
    <property type="term" value="F:fatty acid synthase activity"/>
    <property type="evidence" value="ECO:0007669"/>
    <property type="project" value="TreeGrafter"/>
</dbReference>
<feature type="domain" description="PKS/mFAS DH" evidence="13">
    <location>
        <begin position="2804"/>
        <end position="3076"/>
    </location>
</feature>
<dbReference type="SUPFAM" id="SSF53335">
    <property type="entry name" value="S-adenosyl-L-methionine-dependent methyltransferases"/>
    <property type="match status" value="1"/>
</dbReference>
<dbReference type="SMART" id="SM00825">
    <property type="entry name" value="PKS_KS"/>
    <property type="match status" value="4"/>
</dbReference>
<evidence type="ECO:0000256" key="2">
    <source>
        <dbReference type="ARBA" id="ARBA00004792"/>
    </source>
</evidence>
<evidence type="ECO:0000256" key="5">
    <source>
        <dbReference type="ARBA" id="ARBA00022553"/>
    </source>
</evidence>
<dbReference type="InterPro" id="IPR009081">
    <property type="entry name" value="PP-bd_ACP"/>
</dbReference>
<feature type="domain" description="Carrier" evidence="10">
    <location>
        <begin position="647"/>
        <end position="723"/>
    </location>
</feature>
<evidence type="ECO:0000259" key="11">
    <source>
        <dbReference type="PROSITE" id="PS51186"/>
    </source>
</evidence>
<accession>A0A365XU23</accession>
<dbReference type="Pfam" id="PF22336">
    <property type="entry name" value="RhiE-like_linker"/>
    <property type="match status" value="4"/>
</dbReference>
<feature type="active site" description="Proton acceptor; for dehydratase activity" evidence="9">
    <location>
        <position position="2833"/>
    </location>
</feature>